<protein>
    <submittedName>
        <fullName evidence="2">Long-chain-alcohol dehydrogenase 2</fullName>
        <ecNumber evidence="2">1.1.1.192</ecNumber>
    </submittedName>
</protein>
<dbReference type="EMBL" id="VSSQ01075335">
    <property type="protein sequence ID" value="MPN25961.1"/>
    <property type="molecule type" value="Genomic_DNA"/>
</dbReference>
<dbReference type="EC" id="1.1.1.192" evidence="2"/>
<dbReference type="Gene3D" id="1.20.1090.10">
    <property type="entry name" value="Dehydroquinate synthase-like - alpha domain"/>
    <property type="match status" value="1"/>
</dbReference>
<dbReference type="GO" id="GO:1990362">
    <property type="term" value="F:butanol dehydrogenase (NAD+) activity"/>
    <property type="evidence" value="ECO:0007669"/>
    <property type="project" value="InterPro"/>
</dbReference>
<proteinExistence type="predicted"/>
<accession>A0A645GG81</accession>
<dbReference type="PANTHER" id="PTHR43633">
    <property type="entry name" value="ALCOHOL DEHYDROGENASE YQHD"/>
    <property type="match status" value="1"/>
</dbReference>
<dbReference type="InterPro" id="IPR044731">
    <property type="entry name" value="BDH-like"/>
</dbReference>
<gene>
    <name evidence="2" type="primary">adh2_14</name>
    <name evidence="2" type="ORF">SDC9_173383</name>
</gene>
<keyword evidence="2" id="KW-0560">Oxidoreductase</keyword>
<name>A0A645GG81_9ZZZZ</name>
<reference evidence="2" key="1">
    <citation type="submission" date="2019-08" db="EMBL/GenBank/DDBJ databases">
        <authorList>
            <person name="Kucharzyk K."/>
            <person name="Murdoch R.W."/>
            <person name="Higgins S."/>
            <person name="Loffler F."/>
        </authorList>
    </citation>
    <scope>NUCLEOTIDE SEQUENCE</scope>
</reference>
<dbReference type="InterPro" id="IPR018211">
    <property type="entry name" value="ADH_Fe_CS"/>
</dbReference>
<comment type="caution">
    <text evidence="2">The sequence shown here is derived from an EMBL/GenBank/DDBJ whole genome shotgun (WGS) entry which is preliminary data.</text>
</comment>
<sequence length="140" mass="16286">MCHNRLFNAGRVGDWASHDIEHELSAEYDIPHGAGLAIVFPAWMKYTYKTDMDRFHQFAVRLMGVDFAYAEKEMAILEAVRRLEAFFKRLGLPVRLKDAGIDNTKLEAMSQRAMLYRDHIGAFQQLRAKDIQKIYELAYE</sequence>
<feature type="domain" description="Fe-containing alcohol dehydrogenase-like C-terminal" evidence="1">
    <location>
        <begin position="10"/>
        <end position="139"/>
    </location>
</feature>
<dbReference type="GO" id="GO:0005829">
    <property type="term" value="C:cytosol"/>
    <property type="evidence" value="ECO:0007669"/>
    <property type="project" value="TreeGrafter"/>
</dbReference>
<dbReference type="GO" id="GO:0008106">
    <property type="term" value="F:alcohol dehydrogenase (NADP+) activity"/>
    <property type="evidence" value="ECO:0007669"/>
    <property type="project" value="TreeGrafter"/>
</dbReference>
<dbReference type="InterPro" id="IPR056798">
    <property type="entry name" value="ADH_Fe_C"/>
</dbReference>
<dbReference type="GO" id="GO:1990002">
    <property type="term" value="F:methylglyoxal reductase (NADPH) (acetol producing) activity"/>
    <property type="evidence" value="ECO:0007669"/>
    <property type="project" value="TreeGrafter"/>
</dbReference>
<dbReference type="AlphaFoldDB" id="A0A645GG81"/>
<dbReference type="SUPFAM" id="SSF56796">
    <property type="entry name" value="Dehydroquinate synthase-like"/>
    <property type="match status" value="1"/>
</dbReference>
<evidence type="ECO:0000259" key="1">
    <source>
        <dbReference type="Pfam" id="PF25137"/>
    </source>
</evidence>
<organism evidence="2">
    <name type="scientific">bioreactor metagenome</name>
    <dbReference type="NCBI Taxonomy" id="1076179"/>
    <lineage>
        <taxon>unclassified sequences</taxon>
        <taxon>metagenomes</taxon>
        <taxon>ecological metagenomes</taxon>
    </lineage>
</organism>
<evidence type="ECO:0000313" key="2">
    <source>
        <dbReference type="EMBL" id="MPN25961.1"/>
    </source>
</evidence>
<dbReference type="PROSITE" id="PS00060">
    <property type="entry name" value="ADH_IRON_2"/>
    <property type="match status" value="1"/>
</dbReference>
<dbReference type="GO" id="GO:0046872">
    <property type="term" value="F:metal ion binding"/>
    <property type="evidence" value="ECO:0007669"/>
    <property type="project" value="InterPro"/>
</dbReference>
<dbReference type="GO" id="GO:0050060">
    <property type="term" value="F:long-chain-alcohol dehydrogenase activity"/>
    <property type="evidence" value="ECO:0007669"/>
    <property type="project" value="UniProtKB-EC"/>
</dbReference>
<dbReference type="Pfam" id="PF25137">
    <property type="entry name" value="ADH_Fe_C"/>
    <property type="match status" value="1"/>
</dbReference>
<dbReference type="PANTHER" id="PTHR43633:SF1">
    <property type="entry name" value="ALCOHOL DEHYDROGENASE YQHD"/>
    <property type="match status" value="1"/>
</dbReference>